<protein>
    <submittedName>
        <fullName evidence="5">Transcriptional regulator, AraC family</fullName>
    </submittedName>
</protein>
<dbReference type="Proteomes" id="UP000182769">
    <property type="component" value="Unassembled WGS sequence"/>
</dbReference>
<dbReference type="RefSeq" id="WP_055462591.1">
    <property type="nucleotide sequence ID" value="NZ_CYHG01000004.1"/>
</dbReference>
<feature type="domain" description="HTH araC/xylS-type" evidence="4">
    <location>
        <begin position="157"/>
        <end position="254"/>
    </location>
</feature>
<sequence>MTHSDSDVFSLPSVADTHDHNYHQLVVVLDGNTDFDIDSKGGRQMRSGSGCIVPSSEGHQFVGLGDNRIMVVNLPVPPQKAITDEEYEVVSRLFDQAAYFELNPRLQVLASALSGELQQYPEDPLLARACGNTLLSAIRHQLSSQDIKARGQQLDIEKLDQFIELNLSKRVQISQLANFCFLSVSQFHERFKERTGMTPHQYLIRKRLERAQYLLREGYPPVQVAEMSGFSSQSAMTSTFSQTLGITPLKYQKQFRGH</sequence>
<keyword evidence="2" id="KW-0238">DNA-binding</keyword>
<dbReference type="EMBL" id="CYHG01000004">
    <property type="protein sequence ID" value="CUB03628.1"/>
    <property type="molecule type" value="Genomic_DNA"/>
</dbReference>
<organism evidence="5 6">
    <name type="scientific">Marinomonas fungiae</name>
    <dbReference type="NCBI Taxonomy" id="1137284"/>
    <lineage>
        <taxon>Bacteria</taxon>
        <taxon>Pseudomonadati</taxon>
        <taxon>Pseudomonadota</taxon>
        <taxon>Gammaproteobacteria</taxon>
        <taxon>Oceanospirillales</taxon>
        <taxon>Oceanospirillaceae</taxon>
        <taxon>Marinomonas</taxon>
    </lineage>
</organism>
<dbReference type="Pfam" id="PF12833">
    <property type="entry name" value="HTH_18"/>
    <property type="match status" value="1"/>
</dbReference>
<dbReference type="GO" id="GO:0003700">
    <property type="term" value="F:DNA-binding transcription factor activity"/>
    <property type="evidence" value="ECO:0007669"/>
    <property type="project" value="InterPro"/>
</dbReference>
<dbReference type="SMART" id="SM00342">
    <property type="entry name" value="HTH_ARAC"/>
    <property type="match status" value="1"/>
</dbReference>
<dbReference type="GO" id="GO:0043565">
    <property type="term" value="F:sequence-specific DNA binding"/>
    <property type="evidence" value="ECO:0007669"/>
    <property type="project" value="InterPro"/>
</dbReference>
<evidence type="ECO:0000256" key="3">
    <source>
        <dbReference type="ARBA" id="ARBA00023163"/>
    </source>
</evidence>
<dbReference type="PROSITE" id="PS01124">
    <property type="entry name" value="HTH_ARAC_FAMILY_2"/>
    <property type="match status" value="1"/>
</dbReference>
<dbReference type="PANTHER" id="PTHR46796:SF10">
    <property type="entry name" value="TRANSCRIPTIONAL ACTIVATOR FEAR"/>
    <property type="match status" value="1"/>
</dbReference>
<dbReference type="InterPro" id="IPR011051">
    <property type="entry name" value="RmlC_Cupin_sf"/>
</dbReference>
<reference evidence="6" key="1">
    <citation type="submission" date="2015-08" db="EMBL/GenBank/DDBJ databases">
        <authorList>
            <person name="Varghese N."/>
        </authorList>
    </citation>
    <scope>NUCLEOTIDE SEQUENCE [LARGE SCALE GENOMIC DNA]</scope>
    <source>
        <strain evidence="6">JCM 18476</strain>
    </source>
</reference>
<dbReference type="OrthoDB" id="5740883at2"/>
<dbReference type="PANTHER" id="PTHR46796">
    <property type="entry name" value="HTH-TYPE TRANSCRIPTIONAL ACTIVATOR RHAS-RELATED"/>
    <property type="match status" value="1"/>
</dbReference>
<dbReference type="InterPro" id="IPR009057">
    <property type="entry name" value="Homeodomain-like_sf"/>
</dbReference>
<dbReference type="Gene3D" id="2.60.120.10">
    <property type="entry name" value="Jelly Rolls"/>
    <property type="match status" value="1"/>
</dbReference>
<dbReference type="InterPro" id="IPR014710">
    <property type="entry name" value="RmlC-like_jellyroll"/>
</dbReference>
<evidence type="ECO:0000256" key="2">
    <source>
        <dbReference type="ARBA" id="ARBA00023125"/>
    </source>
</evidence>
<dbReference type="SUPFAM" id="SSF46689">
    <property type="entry name" value="Homeodomain-like"/>
    <property type="match status" value="2"/>
</dbReference>
<dbReference type="AlphaFoldDB" id="A0A0K6IKK3"/>
<dbReference type="STRING" id="1137284.GCA_001418205_01479"/>
<proteinExistence type="predicted"/>
<keyword evidence="1" id="KW-0805">Transcription regulation</keyword>
<evidence type="ECO:0000313" key="6">
    <source>
        <dbReference type="Proteomes" id="UP000182769"/>
    </source>
</evidence>
<evidence type="ECO:0000256" key="1">
    <source>
        <dbReference type="ARBA" id="ARBA00023015"/>
    </source>
</evidence>
<dbReference type="InterPro" id="IPR050204">
    <property type="entry name" value="AraC_XylS_family_regulators"/>
</dbReference>
<keyword evidence="6" id="KW-1185">Reference proteome</keyword>
<dbReference type="Gene3D" id="1.10.10.60">
    <property type="entry name" value="Homeodomain-like"/>
    <property type="match status" value="2"/>
</dbReference>
<keyword evidence="3" id="KW-0804">Transcription</keyword>
<accession>A0A0K6IKK3</accession>
<dbReference type="SUPFAM" id="SSF51182">
    <property type="entry name" value="RmlC-like cupins"/>
    <property type="match status" value="1"/>
</dbReference>
<evidence type="ECO:0000313" key="5">
    <source>
        <dbReference type="EMBL" id="CUB03628.1"/>
    </source>
</evidence>
<name>A0A0K6IKK3_9GAMM</name>
<evidence type="ECO:0000259" key="4">
    <source>
        <dbReference type="PROSITE" id="PS01124"/>
    </source>
</evidence>
<gene>
    <name evidence="5" type="ORF">Ga0061065_10459</name>
</gene>
<dbReference type="InterPro" id="IPR018060">
    <property type="entry name" value="HTH_AraC"/>
</dbReference>